<comment type="caution">
    <text evidence="1">The sequence shown here is derived from an EMBL/GenBank/DDBJ whole genome shotgun (WGS) entry which is preliminary data.</text>
</comment>
<dbReference type="Gene3D" id="2.60.20.10">
    <property type="entry name" value="Crystallins"/>
    <property type="match status" value="1"/>
</dbReference>
<evidence type="ECO:0000313" key="2">
    <source>
        <dbReference type="Proteomes" id="UP000789423"/>
    </source>
</evidence>
<dbReference type="Proteomes" id="UP000789423">
    <property type="component" value="Unassembled WGS sequence"/>
</dbReference>
<sequence>MGYQIILNLYLGGIFLKKIVITLLTFVLMVIPITAFAATTPTSTSKQSIVQLKDLPVMIDGVKYAQNDPHVKKVTQFVFDDAAKAEGVVYGFTNQNHLNAHLQSAVVEREKDTKSNTVTLQAVYYNSYFYEHSNFGGNSFGASSNISRVSSYWNDRISSLKAGYNHNWTVLCWDINYGGARFWVQSGINVSYVGSTWNDKASSIFFTN</sequence>
<dbReference type="EMBL" id="CAKJTI010000028">
    <property type="protein sequence ID" value="CAG9614466.1"/>
    <property type="molecule type" value="Genomic_DNA"/>
</dbReference>
<accession>A0ABM8YFD3</accession>
<keyword evidence="2" id="KW-1185">Reference proteome</keyword>
<organism evidence="1 2">
    <name type="scientific">Bacillus rhizoplanae</name>
    <dbReference type="NCBI Taxonomy" id="2880966"/>
    <lineage>
        <taxon>Bacteria</taxon>
        <taxon>Bacillati</taxon>
        <taxon>Bacillota</taxon>
        <taxon>Bacilli</taxon>
        <taxon>Bacillales</taxon>
        <taxon>Bacillaceae</taxon>
        <taxon>Bacillus</taxon>
    </lineage>
</organism>
<dbReference type="SUPFAM" id="SSF49695">
    <property type="entry name" value="gamma-Crystallin-like"/>
    <property type="match status" value="1"/>
</dbReference>
<gene>
    <name evidence="1" type="ORF">BACCIP111899_03696</name>
</gene>
<dbReference type="InterPro" id="IPR011024">
    <property type="entry name" value="G_crystallin-like"/>
</dbReference>
<evidence type="ECO:0000313" key="1">
    <source>
        <dbReference type="EMBL" id="CAG9614466.1"/>
    </source>
</evidence>
<name>A0ABM8YFD3_9BACI</name>
<reference evidence="1 2" key="1">
    <citation type="submission" date="2021-10" db="EMBL/GenBank/DDBJ databases">
        <authorList>
            <person name="Criscuolo A."/>
        </authorList>
    </citation>
    <scope>NUCLEOTIDE SEQUENCE [LARGE SCALE GENOMIC DNA]</scope>
    <source>
        <strain evidence="2">CIP 111899</strain>
    </source>
</reference>
<proteinExistence type="predicted"/>
<evidence type="ECO:0008006" key="3">
    <source>
        <dbReference type="Google" id="ProtNLM"/>
    </source>
</evidence>
<protein>
    <recommendedName>
        <fullName evidence="3">Stress protein</fullName>
    </recommendedName>
</protein>